<dbReference type="Proteomes" id="UP000306192">
    <property type="component" value="Unassembled WGS sequence"/>
</dbReference>
<evidence type="ECO:0000256" key="2">
    <source>
        <dbReference type="ARBA" id="ARBA00023152"/>
    </source>
</evidence>
<dbReference type="UniPathway" id="UPA00109">
    <property type="reaction ID" value="UER00186"/>
</dbReference>
<keyword evidence="2" id="KW-0324">Glycolysis</keyword>
<gene>
    <name evidence="7" type="ORF">D4765_08335</name>
</gene>
<comment type="catalytic activity">
    <reaction evidence="6">
        <text>(2R)-2-phosphoglycerate = (2R)-3-phosphoglycerate</text>
        <dbReference type="Rhea" id="RHEA:15901"/>
        <dbReference type="ChEBI" id="CHEBI:58272"/>
        <dbReference type="ChEBI" id="CHEBI:58289"/>
        <dbReference type="EC" id="5.4.2.11"/>
    </reaction>
</comment>
<comment type="pathway">
    <text evidence="6">Carbohydrate degradation; glycolysis; pyruvate from D-glyceraldehyde 3-phosphate: step 3/5.</text>
</comment>
<comment type="similarity">
    <text evidence="1">Belongs to the phosphoglycerate mutase family. BPG-dependent PGAM subfamily.</text>
</comment>
<evidence type="ECO:0000313" key="8">
    <source>
        <dbReference type="Proteomes" id="UP000306192"/>
    </source>
</evidence>
<reference evidence="7 8" key="1">
    <citation type="journal article" date="2019" name="Microorganisms">
        <title>Systematic Affiliation and Genome Analysis of Subtercola vilae DB165(T) with Particular Emphasis on Cold Adaptation of an Isolate from a High-Altitude Cold Volcano Lake.</title>
        <authorList>
            <person name="Villalobos A.S."/>
            <person name="Wiese J."/>
            <person name="Imhoff J.F."/>
            <person name="Dorador C."/>
            <person name="Keller A."/>
            <person name="Hentschel U."/>
        </authorList>
    </citation>
    <scope>NUCLEOTIDE SEQUENCE [LARGE SCALE GENOMIC DNA]</scope>
    <source>
        <strain evidence="7 8">DB165</strain>
    </source>
</reference>
<dbReference type="Pfam" id="PF00300">
    <property type="entry name" value="His_Phos_1"/>
    <property type="match status" value="1"/>
</dbReference>
<comment type="caution">
    <text evidence="7">The sequence shown here is derived from an EMBL/GenBank/DDBJ whole genome shotgun (WGS) entry which is preliminary data.</text>
</comment>
<feature type="binding site" evidence="5">
    <location>
        <begin position="125"/>
        <end position="126"/>
    </location>
    <ligand>
        <name>substrate</name>
    </ligand>
</feature>
<evidence type="ECO:0000256" key="5">
    <source>
        <dbReference type="PIRSR" id="PIRSR613078-2"/>
    </source>
</evidence>
<evidence type="ECO:0000256" key="3">
    <source>
        <dbReference type="ARBA" id="ARBA00023235"/>
    </source>
</evidence>
<dbReference type="GO" id="GO:0006096">
    <property type="term" value="P:glycolytic process"/>
    <property type="evidence" value="ECO:0007669"/>
    <property type="project" value="UniProtKB-UniPathway"/>
</dbReference>
<feature type="binding site" evidence="5">
    <location>
        <position position="71"/>
    </location>
    <ligand>
        <name>substrate</name>
    </ligand>
</feature>
<dbReference type="Gene3D" id="3.40.50.1240">
    <property type="entry name" value="Phosphoglycerate mutase-like"/>
    <property type="match status" value="1"/>
</dbReference>
<dbReference type="PANTHER" id="PTHR11931">
    <property type="entry name" value="PHOSPHOGLYCERATE MUTASE"/>
    <property type="match status" value="1"/>
</dbReference>
<comment type="function">
    <text evidence="6">Catalyzes the interconversion of 2-phosphoglycerate and 3-phosphoglycerate.</text>
</comment>
<dbReference type="NCBIfam" id="TIGR01258">
    <property type="entry name" value="pgm_1"/>
    <property type="match status" value="1"/>
</dbReference>
<feature type="binding site" evidence="5">
    <location>
        <begin position="32"/>
        <end position="33"/>
    </location>
    <ligand>
        <name>substrate</name>
    </ligand>
</feature>
<dbReference type="PROSITE" id="PS00175">
    <property type="entry name" value="PG_MUTASE"/>
    <property type="match status" value="1"/>
</dbReference>
<dbReference type="SUPFAM" id="SSF53254">
    <property type="entry name" value="Phosphoglycerate mutase-like"/>
    <property type="match status" value="1"/>
</dbReference>
<protein>
    <recommendedName>
        <fullName evidence="6">2,3-bisphosphoglycerate-dependent phosphoglycerate mutase</fullName>
        <ecNumber evidence="6">5.4.2.11</ecNumber>
    </recommendedName>
</protein>
<feature type="binding site" evidence="5">
    <location>
        <begin position="98"/>
        <end position="101"/>
    </location>
    <ligand>
        <name>substrate</name>
    </ligand>
</feature>
<evidence type="ECO:0000313" key="7">
    <source>
        <dbReference type="EMBL" id="TIH37404.1"/>
    </source>
</evidence>
<dbReference type="SMART" id="SM00855">
    <property type="entry name" value="PGAM"/>
    <property type="match status" value="1"/>
</dbReference>
<dbReference type="GO" id="GO:0004619">
    <property type="term" value="F:phosphoglycerate mutase activity"/>
    <property type="evidence" value="ECO:0007669"/>
    <property type="project" value="UniProtKB-EC"/>
</dbReference>
<feature type="binding site" evidence="5">
    <location>
        <position position="109"/>
    </location>
    <ligand>
        <name>substrate</name>
    </ligand>
</feature>
<sequence length="166" mass="17971">MGGDFMTGDAGVSRLVLLRHGQNTANAEGLFTGLLDVGLSQTGVAEAHCAAAQLSAAHIAPDAVFASELRRVTITAQTVVDDLRLWPARVLRDWRLDERNYGSLTGLSKAEVRAEYGDAQFLRWRRSVSDAPPPMTDAQYETLAGSRLFGRLPAEALTRSESLTDV</sequence>
<evidence type="ECO:0000256" key="1">
    <source>
        <dbReference type="ARBA" id="ARBA00006717"/>
    </source>
</evidence>
<feature type="active site" description="Tele-phosphohistidine intermediate" evidence="4">
    <location>
        <position position="20"/>
    </location>
</feature>
<keyword evidence="8" id="KW-1185">Reference proteome</keyword>
<evidence type="ECO:0000256" key="6">
    <source>
        <dbReference type="RuleBase" id="RU004512"/>
    </source>
</evidence>
<accession>A0A4V4RFD5</accession>
<keyword evidence="3 7" id="KW-0413">Isomerase</keyword>
<organism evidence="7 8">
    <name type="scientific">Subtercola vilae</name>
    <dbReference type="NCBI Taxonomy" id="2056433"/>
    <lineage>
        <taxon>Bacteria</taxon>
        <taxon>Bacillati</taxon>
        <taxon>Actinomycetota</taxon>
        <taxon>Actinomycetes</taxon>
        <taxon>Micrococcales</taxon>
        <taxon>Microbacteriaceae</taxon>
        <taxon>Subtercola</taxon>
    </lineage>
</organism>
<dbReference type="EMBL" id="QYRT01000012">
    <property type="protein sequence ID" value="TIH37404.1"/>
    <property type="molecule type" value="Genomic_DNA"/>
</dbReference>
<dbReference type="InterPro" id="IPR029033">
    <property type="entry name" value="His_PPase_superfam"/>
</dbReference>
<evidence type="ECO:0000256" key="4">
    <source>
        <dbReference type="PIRSR" id="PIRSR613078-1"/>
    </source>
</evidence>
<dbReference type="AlphaFoldDB" id="A0A4V4RFD5"/>
<dbReference type="CDD" id="cd07067">
    <property type="entry name" value="HP_PGM_like"/>
    <property type="match status" value="1"/>
</dbReference>
<dbReference type="InterPro" id="IPR013078">
    <property type="entry name" value="His_Pase_superF_clade-1"/>
</dbReference>
<proteinExistence type="inferred from homology"/>
<feature type="active site" description="Proton donor/acceptor" evidence="4">
    <location>
        <position position="98"/>
    </location>
</feature>
<name>A0A4V4RFD5_9MICO</name>
<dbReference type="InterPro" id="IPR001345">
    <property type="entry name" value="PG/BPGM_mutase_AS"/>
</dbReference>
<feature type="binding site" evidence="5">
    <location>
        <begin position="19"/>
        <end position="26"/>
    </location>
    <ligand>
        <name>substrate</name>
    </ligand>
</feature>
<dbReference type="EC" id="5.4.2.11" evidence="6"/>
<dbReference type="InterPro" id="IPR005952">
    <property type="entry name" value="Phosphogly_mut1"/>
</dbReference>